<dbReference type="InterPro" id="IPR036527">
    <property type="entry name" value="SCP2_sterol-bd_dom_sf"/>
</dbReference>
<name>A0A251X9M1_9GAMM</name>
<keyword evidence="2" id="KW-1185">Reference proteome</keyword>
<protein>
    <submittedName>
        <fullName evidence="1">Uncharacterized protein</fullName>
    </submittedName>
</protein>
<dbReference type="EMBL" id="MSLT01000012">
    <property type="protein sequence ID" value="OUD14635.1"/>
    <property type="molecule type" value="Genomic_DNA"/>
</dbReference>
<reference evidence="1 2" key="1">
    <citation type="submission" date="2016-12" db="EMBL/GenBank/DDBJ databases">
        <title>Thioflexothrix psekupsii D3 genome sequencing and assembly.</title>
        <authorList>
            <person name="Fomenkov A."/>
            <person name="Vincze T."/>
            <person name="Grabovich M."/>
            <person name="Anton B.P."/>
            <person name="Dubinina G."/>
            <person name="Orlova M."/>
            <person name="Belousova E."/>
            <person name="Roberts R.J."/>
        </authorList>
    </citation>
    <scope>NUCLEOTIDE SEQUENCE [LARGE SCALE GENOMIC DNA]</scope>
    <source>
        <strain evidence="1">D3</strain>
    </source>
</reference>
<evidence type="ECO:0000313" key="1">
    <source>
        <dbReference type="EMBL" id="OUD14635.1"/>
    </source>
</evidence>
<gene>
    <name evidence="1" type="ORF">TPSD3_06045</name>
</gene>
<comment type="caution">
    <text evidence="1">The sequence shown here is derived from an EMBL/GenBank/DDBJ whole genome shotgun (WGS) entry which is preliminary data.</text>
</comment>
<organism evidence="1 2">
    <name type="scientific">Thioflexithrix psekupsensis</name>
    <dbReference type="NCBI Taxonomy" id="1570016"/>
    <lineage>
        <taxon>Bacteria</taxon>
        <taxon>Pseudomonadati</taxon>
        <taxon>Pseudomonadota</taxon>
        <taxon>Gammaproteobacteria</taxon>
        <taxon>Thiotrichales</taxon>
        <taxon>Thioflexithrix</taxon>
    </lineage>
</organism>
<dbReference type="SUPFAM" id="SSF55718">
    <property type="entry name" value="SCP-like"/>
    <property type="match status" value="1"/>
</dbReference>
<evidence type="ECO:0000313" key="2">
    <source>
        <dbReference type="Proteomes" id="UP000194798"/>
    </source>
</evidence>
<accession>A0A251X9M1</accession>
<proteinExistence type="predicted"/>
<dbReference type="AlphaFoldDB" id="A0A251X9M1"/>
<sequence>MSELILFSEPWMHAFGECWLHDSEINRLLFNQEFTASIAYGFIDNTQPRGVVIINNSCLQEARLYQGEPLDWDLRARPDTWKRWLSEGFRLERMGYILANKELIFEQGDYRKMLHVPRLASAFFRSFELMQKIPTQVPQSLYYAA</sequence>
<dbReference type="Proteomes" id="UP000194798">
    <property type="component" value="Unassembled WGS sequence"/>
</dbReference>